<keyword evidence="4 9" id="KW-0547">Nucleotide-binding</keyword>
<dbReference type="RefSeq" id="WP_275279946.1">
    <property type="nucleotide sequence ID" value="NZ_CP119108.1"/>
</dbReference>
<name>A0ABY8C275_9MICO</name>
<dbReference type="PANTHER" id="PTHR43766">
    <property type="entry name" value="TRYPTOPHAN--TRNA LIGASE, MITOCHONDRIAL"/>
    <property type="match status" value="1"/>
</dbReference>
<keyword evidence="11" id="KW-1185">Reference proteome</keyword>
<dbReference type="Proteomes" id="UP001214553">
    <property type="component" value="Chromosome"/>
</dbReference>
<dbReference type="Gene3D" id="3.40.50.620">
    <property type="entry name" value="HUPs"/>
    <property type="match status" value="1"/>
</dbReference>
<keyword evidence="7 9" id="KW-0030">Aminoacyl-tRNA synthetase</keyword>
<organism evidence="10 11">
    <name type="scientific">Microbacterium horticulturae</name>
    <dbReference type="NCBI Taxonomy" id="3028316"/>
    <lineage>
        <taxon>Bacteria</taxon>
        <taxon>Bacillati</taxon>
        <taxon>Actinomycetota</taxon>
        <taxon>Actinomycetes</taxon>
        <taxon>Micrococcales</taxon>
        <taxon>Microbacteriaceae</taxon>
        <taxon>Microbacterium</taxon>
    </lineage>
</organism>
<accession>A0ABY8C275</accession>
<keyword evidence="5 9" id="KW-0067">ATP-binding</keyword>
<dbReference type="Pfam" id="PF00579">
    <property type="entry name" value="tRNA-synt_1b"/>
    <property type="match status" value="1"/>
</dbReference>
<protein>
    <recommendedName>
        <fullName evidence="2 8">Tryptophan--tRNA ligase</fullName>
        <ecNumber evidence="2 8">6.1.1.2</ecNumber>
    </recommendedName>
</protein>
<dbReference type="PROSITE" id="PS00178">
    <property type="entry name" value="AA_TRNA_LIGASE_I"/>
    <property type="match status" value="1"/>
</dbReference>
<dbReference type="EC" id="6.1.1.2" evidence="2 8"/>
<dbReference type="NCBIfam" id="TIGR00233">
    <property type="entry name" value="trpS"/>
    <property type="match status" value="1"/>
</dbReference>
<evidence type="ECO:0000313" key="11">
    <source>
        <dbReference type="Proteomes" id="UP001214553"/>
    </source>
</evidence>
<evidence type="ECO:0000256" key="4">
    <source>
        <dbReference type="ARBA" id="ARBA00022741"/>
    </source>
</evidence>
<evidence type="ECO:0000256" key="9">
    <source>
        <dbReference type="RuleBase" id="RU363036"/>
    </source>
</evidence>
<dbReference type="InterPro" id="IPR014729">
    <property type="entry name" value="Rossmann-like_a/b/a_fold"/>
</dbReference>
<dbReference type="EMBL" id="CP119108">
    <property type="protein sequence ID" value="WEG10566.1"/>
    <property type="molecule type" value="Genomic_DNA"/>
</dbReference>
<dbReference type="InterPro" id="IPR002305">
    <property type="entry name" value="aa-tRNA-synth_Ic"/>
</dbReference>
<evidence type="ECO:0000256" key="6">
    <source>
        <dbReference type="ARBA" id="ARBA00022917"/>
    </source>
</evidence>
<sequence>MTSRTVDAATARSAELAASIASRPEAHPMLTGDRPTGDLHIGHYLSSLRTRVDLQNRGVDSYVLIADYQVITDHDGVGSIKDSTFSLLVDYLAAGIDPALSTVFTHSALPALNQLMLPFLSLVALAELQRNPTVKDELRASRRPLSGLLLTYPVHQAADILFCKADVVPVGRDQLPHLEQTRVIARRFNAAYADEKPVFPEPSALINDQQLILGVDGEKMSKSRGNAITLAASADETANLITRARTDAEQLVTYEPERRPEVANLLTIAAGFTGSSPEELATGLGASGGRGLKALVIEAVNEGLREHRRRRLELSRDRGFLQGVLRTGNARAEAVAAQTLTEVRAAMSMDY</sequence>
<keyword evidence="3 9" id="KW-0436">Ligase</keyword>
<dbReference type="PANTHER" id="PTHR43766:SF1">
    <property type="entry name" value="TRYPTOPHAN--TRNA LIGASE, MITOCHONDRIAL"/>
    <property type="match status" value="1"/>
</dbReference>
<reference evidence="10 11" key="1">
    <citation type="submission" date="2023-03" db="EMBL/GenBank/DDBJ databases">
        <title>Genome sequence of Microbacterium sp. KACC 23027.</title>
        <authorList>
            <person name="Kim S."/>
            <person name="Heo J."/>
            <person name="Kwon S.-W."/>
        </authorList>
    </citation>
    <scope>NUCLEOTIDE SEQUENCE [LARGE SCALE GENOMIC DNA]</scope>
    <source>
        <strain evidence="10 11">KACC 23027</strain>
    </source>
</reference>
<evidence type="ECO:0000313" key="10">
    <source>
        <dbReference type="EMBL" id="WEG10566.1"/>
    </source>
</evidence>
<gene>
    <name evidence="10" type="primary">trpS</name>
    <name evidence="10" type="ORF">PU630_08520</name>
</gene>
<dbReference type="InterPro" id="IPR001412">
    <property type="entry name" value="aa-tRNA-synth_I_CS"/>
</dbReference>
<dbReference type="PRINTS" id="PR01039">
    <property type="entry name" value="TRNASYNTHTRP"/>
</dbReference>
<evidence type="ECO:0000256" key="8">
    <source>
        <dbReference type="NCBIfam" id="TIGR00233"/>
    </source>
</evidence>
<dbReference type="GO" id="GO:0004830">
    <property type="term" value="F:tryptophan-tRNA ligase activity"/>
    <property type="evidence" value="ECO:0007669"/>
    <property type="project" value="UniProtKB-EC"/>
</dbReference>
<dbReference type="Gene3D" id="1.10.240.10">
    <property type="entry name" value="Tyrosyl-Transfer RNA Synthetase"/>
    <property type="match status" value="1"/>
</dbReference>
<dbReference type="InterPro" id="IPR002306">
    <property type="entry name" value="Trp-tRNA-ligase"/>
</dbReference>
<evidence type="ECO:0000256" key="5">
    <source>
        <dbReference type="ARBA" id="ARBA00022840"/>
    </source>
</evidence>
<evidence type="ECO:0000256" key="3">
    <source>
        <dbReference type="ARBA" id="ARBA00022598"/>
    </source>
</evidence>
<evidence type="ECO:0000256" key="7">
    <source>
        <dbReference type="ARBA" id="ARBA00023146"/>
    </source>
</evidence>
<evidence type="ECO:0000256" key="1">
    <source>
        <dbReference type="ARBA" id="ARBA00005594"/>
    </source>
</evidence>
<comment type="similarity">
    <text evidence="1 9">Belongs to the class-I aminoacyl-tRNA synthetase family.</text>
</comment>
<keyword evidence="6 9" id="KW-0648">Protein biosynthesis</keyword>
<dbReference type="SUPFAM" id="SSF52374">
    <property type="entry name" value="Nucleotidylyl transferase"/>
    <property type="match status" value="1"/>
</dbReference>
<evidence type="ECO:0000256" key="2">
    <source>
        <dbReference type="ARBA" id="ARBA00013161"/>
    </source>
</evidence>
<proteinExistence type="inferred from homology"/>
<dbReference type="InterPro" id="IPR050203">
    <property type="entry name" value="Trp-tRNA_synthetase"/>
</dbReference>
<dbReference type="CDD" id="cd00806">
    <property type="entry name" value="TrpRS_core"/>
    <property type="match status" value="1"/>
</dbReference>